<dbReference type="GO" id="GO:0000724">
    <property type="term" value="P:double-strand break repair via homologous recombination"/>
    <property type="evidence" value="ECO:0007669"/>
    <property type="project" value="TreeGrafter"/>
</dbReference>
<feature type="domain" description="Helicase C-terminal" evidence="7">
    <location>
        <begin position="1"/>
        <end position="85"/>
    </location>
</feature>
<dbReference type="EC" id="5.6.2.4" evidence="6"/>
<dbReference type="PANTHER" id="PTHR13710">
    <property type="entry name" value="DNA HELICASE RECQ FAMILY MEMBER"/>
    <property type="match status" value="1"/>
</dbReference>
<evidence type="ECO:0000256" key="2">
    <source>
        <dbReference type="ARBA" id="ARBA00023125"/>
    </source>
</evidence>
<dbReference type="VEuPathDB" id="FungiDB:AMAG_13397"/>
<dbReference type="GO" id="GO:0005694">
    <property type="term" value="C:chromosome"/>
    <property type="evidence" value="ECO:0007669"/>
    <property type="project" value="TreeGrafter"/>
</dbReference>
<evidence type="ECO:0000313" key="9">
    <source>
        <dbReference type="Proteomes" id="UP000054350"/>
    </source>
</evidence>
<evidence type="ECO:0000256" key="5">
    <source>
        <dbReference type="ARBA" id="ARBA00034617"/>
    </source>
</evidence>
<dbReference type="GO" id="GO:0003677">
    <property type="term" value="F:DNA binding"/>
    <property type="evidence" value="ECO:0007669"/>
    <property type="project" value="UniProtKB-KW"/>
</dbReference>
<dbReference type="eggNOG" id="KOG0351">
    <property type="taxonomic scope" value="Eukaryota"/>
</dbReference>
<dbReference type="InterPro" id="IPR001650">
    <property type="entry name" value="Helicase_C-like"/>
</dbReference>
<gene>
    <name evidence="8" type="ORF">AMAG_13397</name>
</gene>
<reference evidence="8 9" key="1">
    <citation type="submission" date="2009-11" db="EMBL/GenBank/DDBJ databases">
        <title>Annotation of Allomyces macrogynus ATCC 38327.</title>
        <authorList>
            <consortium name="The Broad Institute Genome Sequencing Platform"/>
            <person name="Russ C."/>
            <person name="Cuomo C."/>
            <person name="Burger G."/>
            <person name="Gray M.W."/>
            <person name="Holland P.W.H."/>
            <person name="King N."/>
            <person name="Lang F.B.F."/>
            <person name="Roger A.J."/>
            <person name="Ruiz-Trillo I."/>
            <person name="Young S.K."/>
            <person name="Zeng Q."/>
            <person name="Gargeya S."/>
            <person name="Fitzgerald M."/>
            <person name="Haas B."/>
            <person name="Abouelleil A."/>
            <person name="Alvarado L."/>
            <person name="Arachchi H.M."/>
            <person name="Berlin A."/>
            <person name="Chapman S.B."/>
            <person name="Gearin G."/>
            <person name="Goldberg J."/>
            <person name="Griggs A."/>
            <person name="Gujja S."/>
            <person name="Hansen M."/>
            <person name="Heiman D."/>
            <person name="Howarth C."/>
            <person name="Larimer J."/>
            <person name="Lui A."/>
            <person name="MacDonald P.J.P."/>
            <person name="McCowen C."/>
            <person name="Montmayeur A."/>
            <person name="Murphy C."/>
            <person name="Neiman D."/>
            <person name="Pearson M."/>
            <person name="Priest M."/>
            <person name="Roberts A."/>
            <person name="Saif S."/>
            <person name="Shea T."/>
            <person name="Sisk P."/>
            <person name="Stolte C."/>
            <person name="Sykes S."/>
            <person name="Wortman J."/>
            <person name="Nusbaum C."/>
            <person name="Birren B."/>
        </authorList>
    </citation>
    <scope>NUCLEOTIDE SEQUENCE [LARGE SCALE GENOMIC DNA]</scope>
    <source>
        <strain evidence="8 9">ATCC 38327</strain>
    </source>
</reference>
<reference evidence="9" key="2">
    <citation type="submission" date="2009-11" db="EMBL/GenBank/DDBJ databases">
        <title>The Genome Sequence of Allomyces macrogynus strain ATCC 38327.</title>
        <authorList>
            <consortium name="The Broad Institute Genome Sequencing Platform"/>
            <person name="Russ C."/>
            <person name="Cuomo C."/>
            <person name="Shea T."/>
            <person name="Young S.K."/>
            <person name="Zeng Q."/>
            <person name="Koehrsen M."/>
            <person name="Haas B."/>
            <person name="Borodovsky M."/>
            <person name="Guigo R."/>
            <person name="Alvarado L."/>
            <person name="Berlin A."/>
            <person name="Borenstein D."/>
            <person name="Chen Z."/>
            <person name="Engels R."/>
            <person name="Freedman E."/>
            <person name="Gellesch M."/>
            <person name="Goldberg J."/>
            <person name="Griggs A."/>
            <person name="Gujja S."/>
            <person name="Heiman D."/>
            <person name="Hepburn T."/>
            <person name="Howarth C."/>
            <person name="Jen D."/>
            <person name="Larson L."/>
            <person name="Lewis B."/>
            <person name="Mehta T."/>
            <person name="Park D."/>
            <person name="Pearson M."/>
            <person name="Roberts A."/>
            <person name="Saif S."/>
            <person name="Shenoy N."/>
            <person name="Sisk P."/>
            <person name="Stolte C."/>
            <person name="Sykes S."/>
            <person name="Walk T."/>
            <person name="White J."/>
            <person name="Yandava C."/>
            <person name="Burger G."/>
            <person name="Gray M.W."/>
            <person name="Holland P.W.H."/>
            <person name="King N."/>
            <person name="Lang F.B.F."/>
            <person name="Roger A.J."/>
            <person name="Ruiz-Trillo I."/>
            <person name="Lander E."/>
            <person name="Nusbaum C."/>
        </authorList>
    </citation>
    <scope>NUCLEOTIDE SEQUENCE [LARGE SCALE GENOMIC DNA]</scope>
    <source>
        <strain evidence="9">ATCC 38327</strain>
    </source>
</reference>
<dbReference type="GO" id="GO:0043138">
    <property type="term" value="F:3'-5' DNA helicase activity"/>
    <property type="evidence" value="ECO:0007669"/>
    <property type="project" value="UniProtKB-EC"/>
</dbReference>
<sequence>MIVATVAFGMGIDNADVRFVMHHALPHSLEGYYQETGRAWRDGLESHCVLYYNFADKARINALIVKGEGMWEKKENQLGKLRQVVQYCENKYDCRRHLVLQYFGE</sequence>
<dbReference type="Pfam" id="PF16124">
    <property type="entry name" value="RecQ_Zn_bind"/>
    <property type="match status" value="1"/>
</dbReference>
<comment type="similarity">
    <text evidence="1">Belongs to the helicase family. RecQ subfamily.</text>
</comment>
<evidence type="ECO:0000256" key="6">
    <source>
        <dbReference type="ARBA" id="ARBA00034808"/>
    </source>
</evidence>
<dbReference type="AlphaFoldDB" id="A0A0L0T202"/>
<evidence type="ECO:0000256" key="1">
    <source>
        <dbReference type="ARBA" id="ARBA00005446"/>
    </source>
</evidence>
<dbReference type="GO" id="GO:0005737">
    <property type="term" value="C:cytoplasm"/>
    <property type="evidence" value="ECO:0007669"/>
    <property type="project" value="TreeGrafter"/>
</dbReference>
<dbReference type="PANTHER" id="PTHR13710:SF153">
    <property type="entry name" value="RECQ-LIKE DNA HELICASE BLM"/>
    <property type="match status" value="1"/>
</dbReference>
<evidence type="ECO:0000256" key="3">
    <source>
        <dbReference type="ARBA" id="ARBA00023235"/>
    </source>
</evidence>
<dbReference type="Gene3D" id="3.40.50.300">
    <property type="entry name" value="P-loop containing nucleotide triphosphate hydrolases"/>
    <property type="match status" value="1"/>
</dbReference>
<keyword evidence="4" id="KW-0539">Nucleus</keyword>
<dbReference type="Pfam" id="PF00271">
    <property type="entry name" value="Helicase_C"/>
    <property type="match status" value="1"/>
</dbReference>
<evidence type="ECO:0000259" key="7">
    <source>
        <dbReference type="PROSITE" id="PS51194"/>
    </source>
</evidence>
<evidence type="ECO:0000313" key="8">
    <source>
        <dbReference type="EMBL" id="KNE68757.1"/>
    </source>
</evidence>
<keyword evidence="9" id="KW-1185">Reference proteome</keyword>
<dbReference type="InterPro" id="IPR032284">
    <property type="entry name" value="RecQ_Zn-bd"/>
</dbReference>
<dbReference type="OrthoDB" id="10261556at2759"/>
<evidence type="ECO:0000256" key="4">
    <source>
        <dbReference type="ARBA" id="ARBA00023242"/>
    </source>
</evidence>
<accession>A0A0L0T202</accession>
<dbReference type="STRING" id="578462.A0A0L0T202"/>
<dbReference type="InterPro" id="IPR027417">
    <property type="entry name" value="P-loop_NTPase"/>
</dbReference>
<name>A0A0L0T202_ALLM3</name>
<dbReference type="EMBL" id="GG745358">
    <property type="protein sequence ID" value="KNE68757.1"/>
    <property type="molecule type" value="Genomic_DNA"/>
</dbReference>
<dbReference type="SUPFAM" id="SSF52540">
    <property type="entry name" value="P-loop containing nucleoside triphosphate hydrolases"/>
    <property type="match status" value="1"/>
</dbReference>
<keyword evidence="2" id="KW-0238">DNA-binding</keyword>
<dbReference type="GO" id="GO:0009378">
    <property type="term" value="F:four-way junction helicase activity"/>
    <property type="evidence" value="ECO:0007669"/>
    <property type="project" value="TreeGrafter"/>
</dbReference>
<protein>
    <recommendedName>
        <fullName evidence="6">DNA 3'-5' helicase</fullName>
        <ecNumber evidence="6">5.6.2.4</ecNumber>
    </recommendedName>
</protein>
<dbReference type="PROSITE" id="PS51194">
    <property type="entry name" value="HELICASE_CTER"/>
    <property type="match status" value="1"/>
</dbReference>
<proteinExistence type="inferred from homology"/>
<dbReference type="GO" id="GO:0005634">
    <property type="term" value="C:nucleus"/>
    <property type="evidence" value="ECO:0007669"/>
    <property type="project" value="TreeGrafter"/>
</dbReference>
<organism evidence="8 9">
    <name type="scientific">Allomyces macrogynus (strain ATCC 38327)</name>
    <name type="common">Allomyces javanicus var. macrogynus</name>
    <dbReference type="NCBI Taxonomy" id="578462"/>
    <lineage>
        <taxon>Eukaryota</taxon>
        <taxon>Fungi</taxon>
        <taxon>Fungi incertae sedis</taxon>
        <taxon>Blastocladiomycota</taxon>
        <taxon>Blastocladiomycetes</taxon>
        <taxon>Blastocladiales</taxon>
        <taxon>Blastocladiaceae</taxon>
        <taxon>Allomyces</taxon>
    </lineage>
</organism>
<keyword evidence="3" id="KW-0413">Isomerase</keyword>
<dbReference type="Proteomes" id="UP000054350">
    <property type="component" value="Unassembled WGS sequence"/>
</dbReference>
<comment type="catalytic activity">
    <reaction evidence="5">
        <text>Couples ATP hydrolysis with the unwinding of duplex DNA by translocating in the 3'-5' direction.</text>
        <dbReference type="EC" id="5.6.2.4"/>
    </reaction>
</comment>